<reference evidence="7" key="2">
    <citation type="journal article" date="2021" name="Microbiome">
        <title>Successional dynamics and alternative stable states in a saline activated sludge microbial community over 9 years.</title>
        <authorList>
            <person name="Wang Y."/>
            <person name="Ye J."/>
            <person name="Ju F."/>
            <person name="Liu L."/>
            <person name="Boyd J.A."/>
            <person name="Deng Y."/>
            <person name="Parks D.H."/>
            <person name="Jiang X."/>
            <person name="Yin X."/>
            <person name="Woodcroft B.J."/>
            <person name="Tyson G.W."/>
            <person name="Hugenholtz P."/>
            <person name="Polz M.F."/>
            <person name="Zhang T."/>
        </authorList>
    </citation>
    <scope>NUCLEOTIDE SEQUENCE</scope>
    <source>
        <strain evidence="7">HKST-UBA10</strain>
    </source>
</reference>
<evidence type="ECO:0000256" key="4">
    <source>
        <dbReference type="ARBA" id="ARBA00035172"/>
    </source>
</evidence>
<evidence type="ECO:0000256" key="5">
    <source>
        <dbReference type="HAMAP-Rule" id="MF_00382"/>
    </source>
</evidence>
<dbReference type="GO" id="GO:1990904">
    <property type="term" value="C:ribonucleoprotein complex"/>
    <property type="evidence" value="ECO:0007669"/>
    <property type="project" value="UniProtKB-KW"/>
</dbReference>
<evidence type="ECO:0000256" key="3">
    <source>
        <dbReference type="ARBA" id="ARBA00023274"/>
    </source>
</evidence>
<comment type="caution">
    <text evidence="7">The sequence shown here is derived from an EMBL/GenBank/DDBJ whole genome shotgun (WGS) entry which is preliminary data.</text>
</comment>
<name>A0A955RIP9_9BACT</name>
<dbReference type="Gene3D" id="6.10.160.10">
    <property type="match status" value="1"/>
</dbReference>
<dbReference type="PANTHER" id="PTHR10986">
    <property type="entry name" value="39S RIBOSOMAL PROTEIN L20"/>
    <property type="match status" value="1"/>
</dbReference>
<dbReference type="GO" id="GO:0019843">
    <property type="term" value="F:rRNA binding"/>
    <property type="evidence" value="ECO:0007669"/>
    <property type="project" value="UniProtKB-UniRule"/>
</dbReference>
<organism evidence="7 8">
    <name type="scientific">Candidatus Dojkabacteria bacterium</name>
    <dbReference type="NCBI Taxonomy" id="2099670"/>
    <lineage>
        <taxon>Bacteria</taxon>
        <taxon>Candidatus Dojkabacteria</taxon>
    </lineage>
</organism>
<sequence length="113" mass="13347">MRVKRGTTKNRKHKEVLKQAKGYRLSKSKLYRKAKEQLLHSGEYSFAHRKKKSSDFRRLWITRINAGLKPHGVKYKDFIHALKVNNIELNRKMLSEMAIHNPKDFDQVVSSVK</sequence>
<accession>A0A955RIP9</accession>
<dbReference type="GO" id="GO:0005840">
    <property type="term" value="C:ribosome"/>
    <property type="evidence" value="ECO:0007669"/>
    <property type="project" value="UniProtKB-KW"/>
</dbReference>
<dbReference type="HAMAP" id="MF_00382">
    <property type="entry name" value="Ribosomal_bL20"/>
    <property type="match status" value="1"/>
</dbReference>
<dbReference type="Proteomes" id="UP000782843">
    <property type="component" value="Unassembled WGS sequence"/>
</dbReference>
<dbReference type="AlphaFoldDB" id="A0A955RIP9"/>
<evidence type="ECO:0000256" key="6">
    <source>
        <dbReference type="RuleBase" id="RU000560"/>
    </source>
</evidence>
<evidence type="ECO:0000313" key="8">
    <source>
        <dbReference type="Proteomes" id="UP000782843"/>
    </source>
</evidence>
<comment type="function">
    <text evidence="5 6">Binds directly to 23S ribosomal RNA and is necessary for the in vitro assembly process of the 50S ribosomal subunit. It is not involved in the protein synthesizing functions of that subunit.</text>
</comment>
<dbReference type="GO" id="GO:0000027">
    <property type="term" value="P:ribosomal large subunit assembly"/>
    <property type="evidence" value="ECO:0007669"/>
    <property type="project" value="UniProtKB-UniRule"/>
</dbReference>
<keyword evidence="3 5" id="KW-0687">Ribonucleoprotein</keyword>
<evidence type="ECO:0000256" key="2">
    <source>
        <dbReference type="ARBA" id="ARBA00022980"/>
    </source>
</evidence>
<dbReference type="EMBL" id="JAGQLG010000179">
    <property type="protein sequence ID" value="MCA9382605.1"/>
    <property type="molecule type" value="Genomic_DNA"/>
</dbReference>
<dbReference type="NCBIfam" id="TIGR01032">
    <property type="entry name" value="rplT_bact"/>
    <property type="match status" value="1"/>
</dbReference>
<keyword evidence="2 5" id="KW-0689">Ribosomal protein</keyword>
<dbReference type="Pfam" id="PF00453">
    <property type="entry name" value="Ribosomal_L20"/>
    <property type="match status" value="1"/>
</dbReference>
<keyword evidence="5 6" id="KW-0694">RNA-binding</keyword>
<keyword evidence="5 6" id="KW-0699">rRNA-binding</keyword>
<reference evidence="7" key="1">
    <citation type="submission" date="2020-04" db="EMBL/GenBank/DDBJ databases">
        <authorList>
            <person name="Zhang T."/>
        </authorList>
    </citation>
    <scope>NUCLEOTIDE SEQUENCE</scope>
    <source>
        <strain evidence="7">HKST-UBA10</strain>
    </source>
</reference>
<dbReference type="GO" id="GO:0003735">
    <property type="term" value="F:structural constituent of ribosome"/>
    <property type="evidence" value="ECO:0007669"/>
    <property type="project" value="InterPro"/>
</dbReference>
<dbReference type="PRINTS" id="PR00062">
    <property type="entry name" value="RIBOSOMALL20"/>
</dbReference>
<dbReference type="FunFam" id="1.10.1900.20:FF:000001">
    <property type="entry name" value="50S ribosomal protein L20"/>
    <property type="match status" value="1"/>
</dbReference>
<evidence type="ECO:0000313" key="7">
    <source>
        <dbReference type="EMBL" id="MCA9382605.1"/>
    </source>
</evidence>
<dbReference type="InterPro" id="IPR005813">
    <property type="entry name" value="Ribosomal_bL20"/>
</dbReference>
<proteinExistence type="inferred from homology"/>
<dbReference type="SUPFAM" id="SSF74731">
    <property type="entry name" value="Ribosomal protein L20"/>
    <property type="match status" value="1"/>
</dbReference>
<comment type="similarity">
    <text evidence="1 5 6">Belongs to the bacterial ribosomal protein bL20 family.</text>
</comment>
<dbReference type="InterPro" id="IPR035566">
    <property type="entry name" value="Ribosomal_protein_bL20_C"/>
</dbReference>
<gene>
    <name evidence="5 7" type="primary">rplT</name>
    <name evidence="7" type="ORF">KC660_04335</name>
</gene>
<protein>
    <recommendedName>
        <fullName evidence="4 5">Large ribosomal subunit protein bL20</fullName>
    </recommendedName>
</protein>
<dbReference type="GO" id="GO:0006412">
    <property type="term" value="P:translation"/>
    <property type="evidence" value="ECO:0007669"/>
    <property type="project" value="InterPro"/>
</dbReference>
<dbReference type="Gene3D" id="1.10.1900.20">
    <property type="entry name" value="Ribosomal protein L20"/>
    <property type="match status" value="1"/>
</dbReference>
<dbReference type="CDD" id="cd07026">
    <property type="entry name" value="Ribosomal_L20"/>
    <property type="match status" value="1"/>
</dbReference>
<evidence type="ECO:0000256" key="1">
    <source>
        <dbReference type="ARBA" id="ARBA00007698"/>
    </source>
</evidence>